<feature type="transmembrane region" description="Helical" evidence="1">
    <location>
        <begin position="155"/>
        <end position="175"/>
    </location>
</feature>
<evidence type="ECO:0000256" key="1">
    <source>
        <dbReference type="SAM" id="Phobius"/>
    </source>
</evidence>
<comment type="caution">
    <text evidence="2">The sequence shown here is derived from an EMBL/GenBank/DDBJ whole genome shotgun (WGS) entry which is preliminary data.</text>
</comment>
<name>M2NG59_9FIRM</name>
<feature type="transmembrane region" description="Helical" evidence="1">
    <location>
        <begin position="91"/>
        <end position="110"/>
    </location>
</feature>
<feature type="transmembrane region" description="Helical" evidence="1">
    <location>
        <begin position="12"/>
        <end position="31"/>
    </location>
</feature>
<dbReference type="AlphaFoldDB" id="M2NG59"/>
<keyword evidence="3" id="KW-1185">Reference proteome</keyword>
<dbReference type="EMBL" id="AGEJ01000009">
    <property type="protein sequence ID" value="EMD17223.1"/>
    <property type="molecule type" value="Genomic_DNA"/>
</dbReference>
<proteinExistence type="predicted"/>
<dbReference type="STRING" id="999415.HMPREF9943_00481"/>
<evidence type="ECO:0000313" key="3">
    <source>
        <dbReference type="Proteomes" id="UP000011758"/>
    </source>
</evidence>
<feature type="transmembrane region" description="Helical" evidence="1">
    <location>
        <begin position="203"/>
        <end position="223"/>
    </location>
</feature>
<organism evidence="2 3">
    <name type="scientific">Eggerthia catenaformis OT 569 = DSM 20559</name>
    <dbReference type="NCBI Taxonomy" id="999415"/>
    <lineage>
        <taxon>Bacteria</taxon>
        <taxon>Bacillati</taxon>
        <taxon>Bacillota</taxon>
        <taxon>Erysipelotrichia</taxon>
        <taxon>Erysipelotrichales</taxon>
        <taxon>Coprobacillaceae</taxon>
        <taxon>Eggerthia</taxon>
    </lineage>
</organism>
<evidence type="ECO:0000313" key="2">
    <source>
        <dbReference type="EMBL" id="EMD17223.1"/>
    </source>
</evidence>
<keyword evidence="1" id="KW-0812">Transmembrane</keyword>
<feature type="transmembrane region" description="Helical" evidence="1">
    <location>
        <begin position="51"/>
        <end position="84"/>
    </location>
</feature>
<keyword evidence="1" id="KW-0472">Membrane</keyword>
<dbReference type="BioCyc" id="ECAT999415-HMP:GTTI-497-MONOMER"/>
<reference evidence="2 3" key="1">
    <citation type="submission" date="2013-02" db="EMBL/GenBank/DDBJ databases">
        <title>The Genome Sequence of Lactobacillus catenaformis F0143.</title>
        <authorList>
            <consortium name="The Broad Institute Genome Sequencing Platform"/>
            <person name="Earl A."/>
            <person name="Ward D."/>
            <person name="Feldgarden M."/>
            <person name="Gevers D."/>
            <person name="Izard J."/>
            <person name="Blanton J.M."/>
            <person name="Mathney J."/>
            <person name="Dewhirst F.E."/>
            <person name="Young S.K."/>
            <person name="Zeng Q."/>
            <person name="Gargeya S."/>
            <person name="Fitzgerald M."/>
            <person name="Haas B."/>
            <person name="Abouelleil A."/>
            <person name="Alvarado L."/>
            <person name="Arachchi H.M."/>
            <person name="Berlin A."/>
            <person name="Chapman S.B."/>
            <person name="Gearin G."/>
            <person name="Goldberg J."/>
            <person name="Griggs A."/>
            <person name="Gujja S."/>
            <person name="Hansen M."/>
            <person name="Heiman D."/>
            <person name="Howarth C."/>
            <person name="Larimer J."/>
            <person name="Lui A."/>
            <person name="MacDonald P.J.P."/>
            <person name="McCowen C."/>
            <person name="Montmayeur A."/>
            <person name="Murphy C."/>
            <person name="Neiman D."/>
            <person name="Pearson M."/>
            <person name="Priest M."/>
            <person name="Roberts A."/>
            <person name="Saif S."/>
            <person name="Shea T."/>
            <person name="Sisk P."/>
            <person name="Stolte C."/>
            <person name="Sykes S."/>
            <person name="Wortman J."/>
            <person name="Nusbaum C."/>
            <person name="Birren B."/>
        </authorList>
    </citation>
    <scope>NUCLEOTIDE SEQUENCE [LARGE SCALE GENOMIC DNA]</scope>
    <source>
        <strain evidence="2 3">OT 569</strain>
    </source>
</reference>
<protein>
    <submittedName>
        <fullName evidence="2">Uncharacterized protein</fullName>
    </submittedName>
</protein>
<keyword evidence="1" id="KW-1133">Transmembrane helix</keyword>
<dbReference type="RefSeq" id="WP_004801682.1">
    <property type="nucleotide sequence ID" value="NZ_KB446647.1"/>
</dbReference>
<accession>M2NG59</accession>
<dbReference type="OrthoDB" id="1643071at2"/>
<gene>
    <name evidence="2" type="ORF">HMPREF9943_00481</name>
</gene>
<sequence length="457" mass="52994">MEQNKAINFKKIFFVSSSFLSLLVIAAALLMRETFSQIKLGNMTFNQLYELFKAFLPFITFLHIIYYLLMILVLLLTICGLYHFIKYRQPVVLIQTLYHGSFSALYIISIKGEIALYNVLSIIKTIFVDHKTTGQTQILNIYNQLDDILSFDNNMLYIFYISIFIIIYNIFLLLISNKIVTIKGIDYSFNDNRPLIFLKGKKGLAILFIVCLSLISYTGYHLWLNYFDKSTIDISSHMTMTFTGKNGEGHFEMKNNPIYNQKNKVVTEFVNSIKYDYSKEDGTLSNGDSIKVTAVYNKEEAKVLKIKLKNTEKTFVVQGLSYNFKNASEFLKSTLKDIKKEAEKKLNSEYISNEYDNYSYSYYGSYYSYTNDHKSDQVYLIYRIKEVETSSDNDETRTSYSYVYVSVSPVDSQFKENSKEDGISYNIGTISDNDIITEKMIMDKIKSGNMSIEKIKE</sequence>
<dbReference type="Proteomes" id="UP000011758">
    <property type="component" value="Unassembled WGS sequence"/>
</dbReference>
<dbReference type="eggNOG" id="ENOG5032RNJ">
    <property type="taxonomic scope" value="Bacteria"/>
</dbReference>